<proteinExistence type="predicted"/>
<feature type="signal peptide" evidence="2">
    <location>
        <begin position="1"/>
        <end position="22"/>
    </location>
</feature>
<dbReference type="RefSeq" id="WP_344771867.1">
    <property type="nucleotide sequence ID" value="NZ_BAABAH010000001.1"/>
</dbReference>
<comment type="caution">
    <text evidence="3">The sequence shown here is derived from an EMBL/GenBank/DDBJ whole genome shotgun (WGS) entry which is preliminary data.</text>
</comment>
<keyword evidence="4" id="KW-1185">Reference proteome</keyword>
<evidence type="ECO:0000256" key="1">
    <source>
        <dbReference type="SAM" id="MobiDB-lite"/>
    </source>
</evidence>
<organism evidence="3 4">
    <name type="scientific">Nocardioides panacisoli</name>
    <dbReference type="NCBI Taxonomy" id="627624"/>
    <lineage>
        <taxon>Bacteria</taxon>
        <taxon>Bacillati</taxon>
        <taxon>Actinomycetota</taxon>
        <taxon>Actinomycetes</taxon>
        <taxon>Propionibacteriales</taxon>
        <taxon>Nocardioidaceae</taxon>
        <taxon>Nocardioides</taxon>
    </lineage>
</organism>
<feature type="compositionally biased region" description="Basic and acidic residues" evidence="1">
    <location>
        <begin position="54"/>
        <end position="71"/>
    </location>
</feature>
<sequence>MYRTNLRLVAAGAALASLLALTGCGGSDDKSSDDAGSSQGTSSSDSTASSDSSDDAKGGKDGKGDKGKGSDDSSDGSSDSSDSADDSSDGSDDKTQEPVPLPNAFPTDAVPPVDGEIVSGNYSKKPLSWNVTIRDGKNVSKEYDVAEKLLTDAGCKVEIDKTGSGPSAVGQLKCDKYDVLLAVSTGSGVVVTYSVSQG</sequence>
<feature type="chain" id="PRO_5045393019" evidence="2">
    <location>
        <begin position="23"/>
        <end position="198"/>
    </location>
</feature>
<evidence type="ECO:0000256" key="2">
    <source>
        <dbReference type="SAM" id="SignalP"/>
    </source>
</evidence>
<dbReference type="Proteomes" id="UP001501821">
    <property type="component" value="Unassembled WGS sequence"/>
</dbReference>
<name>A0ABP7HR51_9ACTN</name>
<evidence type="ECO:0000313" key="3">
    <source>
        <dbReference type="EMBL" id="GAA3802334.1"/>
    </source>
</evidence>
<gene>
    <name evidence="3" type="ORF">GCM10022242_01640</name>
</gene>
<dbReference type="PROSITE" id="PS51257">
    <property type="entry name" value="PROKAR_LIPOPROTEIN"/>
    <property type="match status" value="1"/>
</dbReference>
<feature type="region of interest" description="Disordered" evidence="1">
    <location>
        <begin position="22"/>
        <end position="112"/>
    </location>
</feature>
<dbReference type="EMBL" id="BAABAH010000001">
    <property type="protein sequence ID" value="GAA3802334.1"/>
    <property type="molecule type" value="Genomic_DNA"/>
</dbReference>
<accession>A0ABP7HR51</accession>
<feature type="compositionally biased region" description="Low complexity" evidence="1">
    <location>
        <begin position="34"/>
        <end position="51"/>
    </location>
</feature>
<evidence type="ECO:0000313" key="4">
    <source>
        <dbReference type="Proteomes" id="UP001501821"/>
    </source>
</evidence>
<keyword evidence="2" id="KW-0732">Signal</keyword>
<reference evidence="4" key="1">
    <citation type="journal article" date="2019" name="Int. J. Syst. Evol. Microbiol.">
        <title>The Global Catalogue of Microorganisms (GCM) 10K type strain sequencing project: providing services to taxonomists for standard genome sequencing and annotation.</title>
        <authorList>
            <consortium name="The Broad Institute Genomics Platform"/>
            <consortium name="The Broad Institute Genome Sequencing Center for Infectious Disease"/>
            <person name="Wu L."/>
            <person name="Ma J."/>
        </authorList>
    </citation>
    <scope>NUCLEOTIDE SEQUENCE [LARGE SCALE GENOMIC DNA]</scope>
    <source>
        <strain evidence="4">JCM 16953</strain>
    </source>
</reference>
<protein>
    <submittedName>
        <fullName evidence="3">Uncharacterized protein</fullName>
    </submittedName>
</protein>